<evidence type="ECO:0000256" key="4">
    <source>
        <dbReference type="ARBA" id="ARBA00022538"/>
    </source>
</evidence>
<keyword evidence="12" id="KW-1185">Reference proteome</keyword>
<keyword evidence="3" id="KW-1003">Cell membrane</keyword>
<proteinExistence type="predicted"/>
<dbReference type="NCBIfam" id="TIGR00933">
    <property type="entry name" value="2a38"/>
    <property type="match status" value="1"/>
</dbReference>
<feature type="transmembrane region" description="Helical" evidence="10">
    <location>
        <begin position="12"/>
        <end position="34"/>
    </location>
</feature>
<evidence type="ECO:0000256" key="2">
    <source>
        <dbReference type="ARBA" id="ARBA00022448"/>
    </source>
</evidence>
<evidence type="ECO:0000313" key="12">
    <source>
        <dbReference type="Proteomes" id="UP000232003"/>
    </source>
</evidence>
<evidence type="ECO:0000256" key="8">
    <source>
        <dbReference type="ARBA" id="ARBA00023065"/>
    </source>
</evidence>
<feature type="transmembrane region" description="Helical" evidence="10">
    <location>
        <begin position="389"/>
        <end position="410"/>
    </location>
</feature>
<accession>A0A2K8SZG8</accession>
<evidence type="ECO:0000256" key="7">
    <source>
        <dbReference type="ARBA" id="ARBA00022989"/>
    </source>
</evidence>
<evidence type="ECO:0000256" key="9">
    <source>
        <dbReference type="ARBA" id="ARBA00023136"/>
    </source>
</evidence>
<comment type="subcellular location">
    <subcellularLocation>
        <location evidence="1">Cell membrane</location>
        <topology evidence="1">Multi-pass membrane protein</topology>
    </subcellularLocation>
</comment>
<feature type="transmembrane region" description="Helical" evidence="10">
    <location>
        <begin position="416"/>
        <end position="437"/>
    </location>
</feature>
<evidence type="ECO:0000313" key="11">
    <source>
        <dbReference type="EMBL" id="AUB40831.1"/>
    </source>
</evidence>
<feature type="transmembrane region" description="Helical" evidence="10">
    <location>
        <begin position="77"/>
        <end position="101"/>
    </location>
</feature>
<reference evidence="11 12" key="1">
    <citation type="submission" date="2017-11" db="EMBL/GenBank/DDBJ databases">
        <title>Complete genome of a free-living desiccation-tolerant cyanobacterium and its photosynthetic adaptation to extreme terrestrial habitat.</title>
        <authorList>
            <person name="Shang J."/>
        </authorList>
    </citation>
    <scope>NUCLEOTIDE SEQUENCE [LARGE SCALE GENOMIC DNA]</scope>
    <source>
        <strain evidence="11 12">CCNUN1</strain>
    </source>
</reference>
<feature type="transmembrane region" description="Helical" evidence="10">
    <location>
        <begin position="351"/>
        <end position="377"/>
    </location>
</feature>
<keyword evidence="2" id="KW-0813">Transport</keyword>
<dbReference type="PANTHER" id="PTHR32024:SF1">
    <property type="entry name" value="KTR SYSTEM POTASSIUM UPTAKE PROTEIN B"/>
    <property type="match status" value="1"/>
</dbReference>
<evidence type="ECO:0000256" key="6">
    <source>
        <dbReference type="ARBA" id="ARBA00022958"/>
    </source>
</evidence>
<evidence type="ECO:0000256" key="1">
    <source>
        <dbReference type="ARBA" id="ARBA00004651"/>
    </source>
</evidence>
<organism evidence="11 12">
    <name type="scientific">Nostoc flagelliforme CCNUN1</name>
    <dbReference type="NCBI Taxonomy" id="2038116"/>
    <lineage>
        <taxon>Bacteria</taxon>
        <taxon>Bacillati</taxon>
        <taxon>Cyanobacteriota</taxon>
        <taxon>Cyanophyceae</taxon>
        <taxon>Nostocales</taxon>
        <taxon>Nostocaceae</taxon>
        <taxon>Nostoc</taxon>
    </lineage>
</organism>
<dbReference type="GO" id="GO:0015379">
    <property type="term" value="F:potassium:chloride symporter activity"/>
    <property type="evidence" value="ECO:0007669"/>
    <property type="project" value="InterPro"/>
</dbReference>
<protein>
    <submittedName>
        <fullName evidence="11">TrkH, trk system potassium uptake protein</fullName>
    </submittedName>
</protein>
<dbReference type="InterPro" id="IPR003445">
    <property type="entry name" value="Cat_transpt"/>
</dbReference>
<feature type="transmembrane region" description="Helical" evidence="10">
    <location>
        <begin position="238"/>
        <end position="257"/>
    </location>
</feature>
<dbReference type="AlphaFoldDB" id="A0A2K8SZG8"/>
<dbReference type="KEGG" id="nfl:COO91_06863"/>
<feature type="transmembrane region" description="Helical" evidence="10">
    <location>
        <begin position="128"/>
        <end position="148"/>
    </location>
</feature>
<dbReference type="PANTHER" id="PTHR32024">
    <property type="entry name" value="TRK SYSTEM POTASSIUM UPTAKE PROTEIN TRKG-RELATED"/>
    <property type="match status" value="1"/>
</dbReference>
<dbReference type="Pfam" id="PF02386">
    <property type="entry name" value="TrkH"/>
    <property type="match status" value="1"/>
</dbReference>
<sequence length="455" mass="49838">MIEFFNFKLIMTVARTICLGFLTVIAVGTILLMMPFSTSNGTWNDLIVALFTSTSAVCVTGLSVVDPGTYFSFWGQLFITLLVQIGGLGYMTTTTFLILLIGRRFDMRQKIAIQQALDRPGMSGSAQVIRSIIATTLIFEITGVFLLLPAFVPEYGWSKGLWLAIFHSVNAWNNAGFSLFKDNLIGYQSSFLVVFIITMLIIFGGIGYQVILEMYLWLRDHILKKSIKRQRFSLDFKVATSTTVILLLIGFVAFFCIEIRNPETFGYLNFRAQVLVAWFQSVTPRTAGFNTIDIGKMTSAGLFITIALMFLGASPGGTGGGLKTTTLRVLTSCTKAILQGKEEVLLYDRKIAISLILKAVGVLVGSVATVILATILISLTDPRLDFIQILFEVVSAFATVGLSTGITASISTTAKLILIVTMYVGRVGILLLMSAVLGDPRPTRIHYPEENLLVG</sequence>
<feature type="transmembrane region" description="Helical" evidence="10">
    <location>
        <begin position="294"/>
        <end position="313"/>
    </location>
</feature>
<keyword evidence="4" id="KW-0633">Potassium transport</keyword>
<dbReference type="GO" id="GO:0005886">
    <property type="term" value="C:plasma membrane"/>
    <property type="evidence" value="ECO:0007669"/>
    <property type="project" value="UniProtKB-SubCell"/>
</dbReference>
<dbReference type="InterPro" id="IPR004772">
    <property type="entry name" value="TrkH"/>
</dbReference>
<keyword evidence="8" id="KW-0406">Ion transport</keyword>
<feature type="transmembrane region" description="Helical" evidence="10">
    <location>
        <begin position="46"/>
        <end position="65"/>
    </location>
</feature>
<gene>
    <name evidence="11" type="ORF">COO91_06863</name>
</gene>
<keyword evidence="9 10" id="KW-0472">Membrane</keyword>
<evidence type="ECO:0000256" key="3">
    <source>
        <dbReference type="ARBA" id="ARBA00022475"/>
    </source>
</evidence>
<keyword evidence="7 10" id="KW-1133">Transmembrane helix</keyword>
<dbReference type="Proteomes" id="UP000232003">
    <property type="component" value="Chromosome"/>
</dbReference>
<evidence type="ECO:0000256" key="10">
    <source>
        <dbReference type="SAM" id="Phobius"/>
    </source>
</evidence>
<evidence type="ECO:0000256" key="5">
    <source>
        <dbReference type="ARBA" id="ARBA00022692"/>
    </source>
</evidence>
<dbReference type="EMBL" id="CP024785">
    <property type="protein sequence ID" value="AUB40831.1"/>
    <property type="molecule type" value="Genomic_DNA"/>
</dbReference>
<feature type="transmembrane region" description="Helical" evidence="10">
    <location>
        <begin position="192"/>
        <end position="218"/>
    </location>
</feature>
<keyword evidence="6" id="KW-0630">Potassium</keyword>
<keyword evidence="5 10" id="KW-0812">Transmembrane</keyword>
<name>A0A2K8SZG8_9NOSO</name>